<dbReference type="KEGG" id="elut:CKA38_05805"/>
<dbReference type="InterPro" id="IPR026875">
    <property type="entry name" value="PHydrolase_assoc_dom"/>
</dbReference>
<accession>A0A2U8E1Z6</accession>
<feature type="domain" description="HD/PDEase" evidence="2">
    <location>
        <begin position="57"/>
        <end position="245"/>
    </location>
</feature>
<protein>
    <submittedName>
        <fullName evidence="3">Deoxyguanosinetriphosphate triphosphohydrolase</fullName>
    </submittedName>
</protein>
<dbReference type="InterPro" id="IPR050135">
    <property type="entry name" value="dGTPase-like"/>
</dbReference>
<dbReference type="InterPro" id="IPR006674">
    <property type="entry name" value="HD_domain"/>
</dbReference>
<evidence type="ECO:0000259" key="2">
    <source>
        <dbReference type="SMART" id="SM00471"/>
    </source>
</evidence>
<dbReference type="Pfam" id="PF01966">
    <property type="entry name" value="HD"/>
    <property type="match status" value="1"/>
</dbReference>
<reference evidence="3 4" key="1">
    <citation type="journal article" date="2018" name="Syst. Appl. Microbiol.">
        <title>Ereboglobus luteus gen. nov. sp. nov. from cockroach guts, and new insights into the oxygen relationship of the genera Opitutus and Didymococcus (Verrucomicrobia: Opitutaceae).</title>
        <authorList>
            <person name="Tegtmeier D."/>
            <person name="Belitz A."/>
            <person name="Radek R."/>
            <person name="Heimerl T."/>
            <person name="Brune A."/>
        </authorList>
    </citation>
    <scope>NUCLEOTIDE SEQUENCE [LARGE SCALE GENOMIC DNA]</scope>
    <source>
        <strain evidence="3 4">Ho45</strain>
    </source>
</reference>
<name>A0A2U8E1Z6_9BACT</name>
<dbReference type="SMART" id="SM00471">
    <property type="entry name" value="HDc"/>
    <property type="match status" value="1"/>
</dbReference>
<dbReference type="OrthoDB" id="9803619at2"/>
<organism evidence="3 4">
    <name type="scientific">Ereboglobus luteus</name>
    <dbReference type="NCBI Taxonomy" id="1796921"/>
    <lineage>
        <taxon>Bacteria</taxon>
        <taxon>Pseudomonadati</taxon>
        <taxon>Verrucomicrobiota</taxon>
        <taxon>Opitutia</taxon>
        <taxon>Opitutales</taxon>
        <taxon>Opitutaceae</taxon>
        <taxon>Ereboglobus</taxon>
    </lineage>
</organism>
<dbReference type="SUPFAM" id="SSF109604">
    <property type="entry name" value="HD-domain/PDEase-like"/>
    <property type="match status" value="1"/>
</dbReference>
<sequence>MKHNRFYSDFDTQTLGEPRKKDYRSAFQVDRDRLIHSHAFRKLQSKTQVFLSGEYDFYRTRLTHSMEVAQIGRSICHYLASAECPSRALLAPDFYIDDDLVEAICLAHDLGHPPFGHSGERTLQEIMRDHGGFEGNAQTLRLLGETIFESETAVRGMQPTRALTDGVLKYKKLYREFTGSEAKPTNHFLYDYQEKQRSFVFANRKIPGELHDGLALNAFKSVECQIMDWADDAAYSLNDIVDGVKAGFLTIERIEAWAEKTESHWNAQTGPLKLSAKARGDCLRKLIDGIRADKLERMFAAKIGTFVRATRLKERSNFMSTLTNRYRFELTIAPAAVAEAEFYKKMANDIIFESPQLQQIEYKARRVLHTLWEAAWENYVEPPQARRAIKVIPIRAAHQINEAKTREGKARCICDWLAGLTDGMIVRTYRRLVDPEFGSIRDLS</sequence>
<keyword evidence="1 3" id="KW-0378">Hydrolase</keyword>
<dbReference type="InterPro" id="IPR003607">
    <property type="entry name" value="HD/PDEase_dom"/>
</dbReference>
<dbReference type="PANTHER" id="PTHR11373">
    <property type="entry name" value="DEOXYNUCLEOSIDE TRIPHOSPHATE TRIPHOSPHOHYDROLASE"/>
    <property type="match status" value="1"/>
</dbReference>
<dbReference type="NCBIfam" id="TIGR01353">
    <property type="entry name" value="dGTP_triPase"/>
    <property type="match status" value="1"/>
</dbReference>
<dbReference type="InterPro" id="IPR006261">
    <property type="entry name" value="dGTPase"/>
</dbReference>
<evidence type="ECO:0000313" key="4">
    <source>
        <dbReference type="Proteomes" id="UP000244896"/>
    </source>
</evidence>
<dbReference type="AlphaFoldDB" id="A0A2U8E1Z6"/>
<dbReference type="Gene3D" id="1.10.3210.10">
    <property type="entry name" value="Hypothetical protein af1432"/>
    <property type="match status" value="1"/>
</dbReference>
<dbReference type="Pfam" id="PF13286">
    <property type="entry name" value="HD_assoc"/>
    <property type="match status" value="1"/>
</dbReference>
<dbReference type="CDD" id="cd00077">
    <property type="entry name" value="HDc"/>
    <property type="match status" value="1"/>
</dbReference>
<dbReference type="RefSeq" id="WP_108824640.1">
    <property type="nucleotide sequence ID" value="NZ_CP023004.1"/>
</dbReference>
<dbReference type="PANTHER" id="PTHR11373:SF32">
    <property type="entry name" value="DEOXYGUANOSINETRIPHOSPHATE TRIPHOSPHOHYDROLASE"/>
    <property type="match status" value="1"/>
</dbReference>
<proteinExistence type="predicted"/>
<evidence type="ECO:0000256" key="1">
    <source>
        <dbReference type="ARBA" id="ARBA00022801"/>
    </source>
</evidence>
<dbReference type="GO" id="GO:0006203">
    <property type="term" value="P:dGTP catabolic process"/>
    <property type="evidence" value="ECO:0007669"/>
    <property type="project" value="TreeGrafter"/>
</dbReference>
<keyword evidence="4" id="KW-1185">Reference proteome</keyword>
<dbReference type="Proteomes" id="UP000244896">
    <property type="component" value="Chromosome"/>
</dbReference>
<gene>
    <name evidence="3" type="ORF">CKA38_05805</name>
</gene>
<evidence type="ECO:0000313" key="3">
    <source>
        <dbReference type="EMBL" id="AWI08830.1"/>
    </source>
</evidence>
<dbReference type="EMBL" id="CP023004">
    <property type="protein sequence ID" value="AWI08830.1"/>
    <property type="molecule type" value="Genomic_DNA"/>
</dbReference>
<dbReference type="GO" id="GO:0008832">
    <property type="term" value="F:dGTPase activity"/>
    <property type="evidence" value="ECO:0007669"/>
    <property type="project" value="TreeGrafter"/>
</dbReference>